<dbReference type="OrthoDB" id="165386at2"/>
<name>A0A330M874_9GAMM</name>
<dbReference type="AlphaFoldDB" id="A0A330M874"/>
<reference evidence="3" key="1">
    <citation type="submission" date="2018-06" db="EMBL/GenBank/DDBJ databases">
        <authorList>
            <person name="Cea G.-C."/>
            <person name="William W."/>
        </authorList>
    </citation>
    <scope>NUCLEOTIDE SEQUENCE [LARGE SCALE GENOMIC DNA]</scope>
    <source>
        <strain evidence="3">DB21MT-2</strain>
    </source>
</reference>
<dbReference type="RefSeq" id="WP_112352312.1">
    <property type="nucleotide sequence ID" value="NZ_LS483452.1"/>
</dbReference>
<feature type="transmembrane region" description="Helical" evidence="1">
    <location>
        <begin position="58"/>
        <end position="79"/>
    </location>
</feature>
<keyword evidence="1" id="KW-0812">Transmembrane</keyword>
<protein>
    <submittedName>
        <fullName evidence="2">Membrane protein</fullName>
    </submittedName>
</protein>
<keyword evidence="1" id="KW-1133">Transmembrane helix</keyword>
<keyword evidence="1" id="KW-0472">Membrane</keyword>
<sequence>MSNSLSMPGIESKYKSTEGQSASFLSGLWHGLLLPLFFLISLFNDKVSIYETNNNGSWYHFGLIVGIYGFAGNTINITFGTTVF</sequence>
<proteinExistence type="predicted"/>
<dbReference type="Proteomes" id="UP000250123">
    <property type="component" value="Chromosome SHEWBE"/>
</dbReference>
<evidence type="ECO:0000313" key="2">
    <source>
        <dbReference type="EMBL" id="SQH75977.1"/>
    </source>
</evidence>
<evidence type="ECO:0000256" key="1">
    <source>
        <dbReference type="SAM" id="Phobius"/>
    </source>
</evidence>
<evidence type="ECO:0000313" key="3">
    <source>
        <dbReference type="Proteomes" id="UP000250123"/>
    </source>
</evidence>
<gene>
    <name evidence="2" type="ORF">SHEWBE_2011</name>
</gene>
<dbReference type="KEGG" id="sbk:SHEWBE_2011"/>
<organism evidence="2 3">
    <name type="scientific">Shewanella benthica</name>
    <dbReference type="NCBI Taxonomy" id="43661"/>
    <lineage>
        <taxon>Bacteria</taxon>
        <taxon>Pseudomonadati</taxon>
        <taxon>Pseudomonadota</taxon>
        <taxon>Gammaproteobacteria</taxon>
        <taxon>Alteromonadales</taxon>
        <taxon>Shewanellaceae</taxon>
        <taxon>Shewanella</taxon>
    </lineage>
</organism>
<accession>A0A330M874</accession>
<feature type="transmembrane region" description="Helical" evidence="1">
    <location>
        <begin position="21"/>
        <end position="43"/>
    </location>
</feature>
<dbReference type="EMBL" id="LS483452">
    <property type="protein sequence ID" value="SQH75977.1"/>
    <property type="molecule type" value="Genomic_DNA"/>
</dbReference>